<gene>
    <name evidence="2" type="ORF">EBN03_02115</name>
</gene>
<comment type="caution">
    <text evidence="2">The sequence shown here is derived from an EMBL/GenBank/DDBJ whole genome shotgun (WGS) entry which is preliminary data.</text>
</comment>
<dbReference type="AlphaFoldDB" id="A0A3M2LC53"/>
<dbReference type="EMBL" id="RFFH01000001">
    <property type="protein sequence ID" value="RMI35129.1"/>
    <property type="molecule type" value="Genomic_DNA"/>
</dbReference>
<accession>A0A3M2LC53</accession>
<organism evidence="2 3">
    <name type="scientific">Nocardia stercoris</name>
    <dbReference type="NCBI Taxonomy" id="2483361"/>
    <lineage>
        <taxon>Bacteria</taxon>
        <taxon>Bacillati</taxon>
        <taxon>Actinomycetota</taxon>
        <taxon>Actinomycetes</taxon>
        <taxon>Mycobacteriales</taxon>
        <taxon>Nocardiaceae</taxon>
        <taxon>Nocardia</taxon>
    </lineage>
</organism>
<dbReference type="Proteomes" id="UP000279275">
    <property type="component" value="Unassembled WGS sequence"/>
</dbReference>
<sequence>MSERGGGTRRSLSPAPSCEPPLTRAGTDTTPGAALLDRSGTGRRHAVTTRRRTPHDGRSSSYGNGVESDAAAIAFAERSLRMVLEVLDGRRPAPQLRPLAEPTVVAALETLLRTGAPARRLGPAQLAGVRVLPVAVGVCEVCGSYERGGRRFALAGRIVARRGGHRLTALRLR</sequence>
<protein>
    <submittedName>
        <fullName evidence="2">Uncharacterized protein</fullName>
    </submittedName>
</protein>
<evidence type="ECO:0000256" key="1">
    <source>
        <dbReference type="SAM" id="MobiDB-lite"/>
    </source>
</evidence>
<dbReference type="Pfam" id="PF20060">
    <property type="entry name" value="DUF6459"/>
    <property type="match status" value="1"/>
</dbReference>
<dbReference type="RefSeq" id="WP_122186103.1">
    <property type="nucleotide sequence ID" value="NZ_RFFH01000001.1"/>
</dbReference>
<dbReference type="InterPro" id="IPR045596">
    <property type="entry name" value="DUF6459"/>
</dbReference>
<feature type="region of interest" description="Disordered" evidence="1">
    <location>
        <begin position="1"/>
        <end position="64"/>
    </location>
</feature>
<keyword evidence="3" id="KW-1185">Reference proteome</keyword>
<evidence type="ECO:0000313" key="3">
    <source>
        <dbReference type="Proteomes" id="UP000279275"/>
    </source>
</evidence>
<evidence type="ECO:0000313" key="2">
    <source>
        <dbReference type="EMBL" id="RMI35129.1"/>
    </source>
</evidence>
<feature type="compositionally biased region" description="Basic residues" evidence="1">
    <location>
        <begin position="41"/>
        <end position="53"/>
    </location>
</feature>
<proteinExistence type="predicted"/>
<reference evidence="2 3" key="1">
    <citation type="submission" date="2018-10" db="EMBL/GenBank/DDBJ databases">
        <title>Isolation from cow dung.</title>
        <authorList>
            <person name="Ling L."/>
        </authorList>
    </citation>
    <scope>NUCLEOTIDE SEQUENCE [LARGE SCALE GENOMIC DNA]</scope>
    <source>
        <strain evidence="2 3">NEAU-LL90</strain>
    </source>
</reference>
<name>A0A3M2LC53_9NOCA</name>
<dbReference type="OrthoDB" id="4775331at2"/>